<dbReference type="InterPro" id="IPR000182">
    <property type="entry name" value="GNAT_dom"/>
</dbReference>
<sequence length="155" mass="17759">MDIHFAEISPDSSGFVELRTQSMTEGLNMLRRLEENWLSGYNRFDRPGEKLIGAYVDRLIIGVCGLNVDPFTQETGVGRLRHLYVDTEWRKNRIGSGLLNEILKDAGRWFDFINTNAPSSAFTFYERAGFVALSGVEKVTHQLCLKNPARHFIRY</sequence>
<name>A0A0H3KVB7_PANAA</name>
<dbReference type="Gene3D" id="3.40.630.30">
    <property type="match status" value="1"/>
</dbReference>
<accession>A0A0H3KVB7</accession>
<dbReference type="HOGENOM" id="CLU_119999_1_0_6"/>
<dbReference type="Pfam" id="PF13508">
    <property type="entry name" value="Acetyltransf_7"/>
    <property type="match status" value="1"/>
</dbReference>
<dbReference type="KEGG" id="paj:PAJ_0916"/>
<reference evidence="3" key="1">
    <citation type="journal article" date="2012" name="Appl. Microbiol. Biotechnol.">
        <title>The complete genome sequence of Pantoea ananatis AJ13355, an organism with great biotechnological potential.</title>
        <authorList>
            <person name="Hara Y."/>
            <person name="Kadotani N."/>
            <person name="Izui H."/>
            <person name="Katashkina J.I."/>
            <person name="Kuvaeva T.M."/>
            <person name="Andreeva I.G."/>
            <person name="Golubeva L.I."/>
            <person name="Malko D.B."/>
            <person name="Makeev V.J."/>
            <person name="Mashko S.V."/>
            <person name="Kozlov Y.I."/>
        </authorList>
    </citation>
    <scope>NUCLEOTIDE SEQUENCE [LARGE SCALE GENOMIC DNA]</scope>
    <source>
        <strain evidence="3">AJ13355</strain>
    </source>
</reference>
<dbReference type="SUPFAM" id="SSF55729">
    <property type="entry name" value="Acyl-CoA N-acyltransferases (Nat)"/>
    <property type="match status" value="1"/>
</dbReference>
<dbReference type="Proteomes" id="UP000006690">
    <property type="component" value="Chromosome"/>
</dbReference>
<protein>
    <submittedName>
        <fullName evidence="2">Acetyltransferase, GNAT family</fullName>
    </submittedName>
</protein>
<dbReference type="OrthoDB" id="9815041at2"/>
<gene>
    <name evidence="2" type="ordered locus">PAJ_0916</name>
</gene>
<dbReference type="InterPro" id="IPR016181">
    <property type="entry name" value="Acyl_CoA_acyltransferase"/>
</dbReference>
<evidence type="ECO:0000313" key="2">
    <source>
        <dbReference type="EMBL" id="BAK10996.1"/>
    </source>
</evidence>
<dbReference type="GO" id="GO:0016747">
    <property type="term" value="F:acyltransferase activity, transferring groups other than amino-acyl groups"/>
    <property type="evidence" value="ECO:0007669"/>
    <property type="project" value="InterPro"/>
</dbReference>
<dbReference type="RefSeq" id="WP_014593496.1">
    <property type="nucleotide sequence ID" value="NC_017531.2"/>
</dbReference>
<dbReference type="AlphaFoldDB" id="A0A0H3KVB7"/>
<evidence type="ECO:0000259" key="1">
    <source>
        <dbReference type="PROSITE" id="PS51186"/>
    </source>
</evidence>
<dbReference type="EMBL" id="AP012032">
    <property type="protein sequence ID" value="BAK10996.1"/>
    <property type="molecule type" value="Genomic_DNA"/>
</dbReference>
<evidence type="ECO:0000313" key="3">
    <source>
        <dbReference type="Proteomes" id="UP000006690"/>
    </source>
</evidence>
<dbReference type="eggNOG" id="COG0456">
    <property type="taxonomic scope" value="Bacteria"/>
</dbReference>
<proteinExistence type="predicted"/>
<dbReference type="CDD" id="cd04301">
    <property type="entry name" value="NAT_SF"/>
    <property type="match status" value="1"/>
</dbReference>
<organism evidence="2 3">
    <name type="scientific">Pantoea ananatis (strain AJ13355)</name>
    <dbReference type="NCBI Taxonomy" id="932677"/>
    <lineage>
        <taxon>Bacteria</taxon>
        <taxon>Pseudomonadati</taxon>
        <taxon>Pseudomonadota</taxon>
        <taxon>Gammaproteobacteria</taxon>
        <taxon>Enterobacterales</taxon>
        <taxon>Erwiniaceae</taxon>
        <taxon>Pantoea</taxon>
    </lineage>
</organism>
<dbReference type="PROSITE" id="PS51186">
    <property type="entry name" value="GNAT"/>
    <property type="match status" value="1"/>
</dbReference>
<feature type="domain" description="N-acetyltransferase" evidence="1">
    <location>
        <begin position="3"/>
        <end position="150"/>
    </location>
</feature>